<evidence type="ECO:0000259" key="4">
    <source>
        <dbReference type="Pfam" id="PF02384"/>
    </source>
</evidence>
<evidence type="ECO:0000256" key="2">
    <source>
        <dbReference type="ARBA" id="ARBA00022747"/>
    </source>
</evidence>
<evidence type="ECO:0000313" key="6">
    <source>
        <dbReference type="Proteomes" id="UP000184368"/>
    </source>
</evidence>
<dbReference type="Gene3D" id="3.90.220.20">
    <property type="entry name" value="DNA methylase specificity domains"/>
    <property type="match status" value="1"/>
</dbReference>
<sequence length="939" mass="107090">MTLHEAIKHILVNFGPATPQEIADKLHEYNLYKRRDNELVAVSQVRTRVSKHPELFRVLPDGKVELMSLAFENLKNGLNKIADLLRQSRLGSDHLIEVLLPAFAITLKYGDVSILGYFHQDSLEAKEQRFVDQLIQLGQSQRFYGLFDTAIKAFQGIEHHVKNTIFELLYHSTLSPIYVINLRHEELSEEGYENQTSDYFSRYSIANIDEEDFRDFFLNLTNEFFWKRRFKNLGSTPAIVIKLAQALVQIKDNEVVFDPFTGKSTLLAQILRAGNNKDFQTVVGDIDPDAVLVSKYNFAVCGFRNVLVARKDAFCDWAEQGWFSDWFISNPPFLGSIIKRAHSYHFAGFGNDYYWLIIEMALAHIKPDGKACLILPDLLITSNAHKYVALRKRLISENLVDAIVHLPQGAFAPYSQVRTVLVILNRSRMRTARQEVFTYDGREETLEGFEKMISVIGAQYHLEQWRQHGNTINLAKVKAVGYTLDVAVLNAPVYTEEEGYRTVGDMLSVPVQKKETANRIRVYRPSKAHRPTVTDKGAIPLFNASDLQVEGVIGSKPPAKYAALCRELEPYLVPAGTILITTEGALLKPTVYNGPDPALISNPVIGLQPNVDKMLPHFLAYQLTRPYFTDQLNRIRNRAAKRNFRLEDFFSLKVMWVPLHQQKKLVDEILLNESLTNRDEASMLIGELKHKVKGPLGSIQSAVLRLEQYLKRKDESSEPVKLTDLAYRILPGQSEDQYQHFNLVNTISRINQSVKRVDEILRRTYDFTKIKKEALQMELIDLWEFLEKEVGPDYADKFTLNIQAFEGNRNAPRVWVDKHLLQSVFENFFDNAFVHGFQGKPSHKSMIRIFGITNHRNDPMEVFVFIENNGIATKELTTEKFIAKGFTSNAAKGGMGIGGAFIDKALKAMGGAFLAVEDISKEVGEFNMRFSFKLNAYEK</sequence>
<evidence type="ECO:0000256" key="1">
    <source>
        <dbReference type="ARBA" id="ARBA00006594"/>
    </source>
</evidence>
<organism evidence="5 6">
    <name type="scientific">Cnuella takakiae</name>
    <dbReference type="NCBI Taxonomy" id="1302690"/>
    <lineage>
        <taxon>Bacteria</taxon>
        <taxon>Pseudomonadati</taxon>
        <taxon>Bacteroidota</taxon>
        <taxon>Chitinophagia</taxon>
        <taxon>Chitinophagales</taxon>
        <taxon>Chitinophagaceae</taxon>
        <taxon>Cnuella</taxon>
    </lineage>
</organism>
<reference evidence="5 6" key="1">
    <citation type="submission" date="2016-11" db="EMBL/GenBank/DDBJ databases">
        <authorList>
            <person name="Jaros S."/>
            <person name="Januszkiewicz K."/>
            <person name="Wedrychowicz H."/>
        </authorList>
    </citation>
    <scope>NUCLEOTIDE SEQUENCE [LARGE SCALE GENOMIC DNA]</scope>
    <source>
        <strain evidence="5 6">DSM 26897</strain>
    </source>
</reference>
<dbReference type="Proteomes" id="UP000184368">
    <property type="component" value="Unassembled WGS sequence"/>
</dbReference>
<protein>
    <submittedName>
        <fullName evidence="5">Type I restriction-modification system, DNA methylase subunit</fullName>
    </submittedName>
</protein>
<evidence type="ECO:0000256" key="3">
    <source>
        <dbReference type="ARBA" id="ARBA00023125"/>
    </source>
</evidence>
<dbReference type="OrthoDB" id="9799921at2"/>
<dbReference type="PRINTS" id="PR00507">
    <property type="entry name" value="N12N6MTFRASE"/>
</dbReference>
<dbReference type="SUPFAM" id="SSF53335">
    <property type="entry name" value="S-adenosyl-L-methionine-dependent methyltransferases"/>
    <property type="match status" value="1"/>
</dbReference>
<accession>A0A1M4TC96</accession>
<dbReference type="GO" id="GO:0003677">
    <property type="term" value="F:DNA binding"/>
    <property type="evidence" value="ECO:0007669"/>
    <property type="project" value="UniProtKB-KW"/>
</dbReference>
<dbReference type="GO" id="GO:0032259">
    <property type="term" value="P:methylation"/>
    <property type="evidence" value="ECO:0007669"/>
    <property type="project" value="UniProtKB-KW"/>
</dbReference>
<comment type="similarity">
    <text evidence="1">Belongs to the N(4)/N(6)-methyltransferase family.</text>
</comment>
<feature type="domain" description="DNA methylase adenine-specific" evidence="4">
    <location>
        <begin position="236"/>
        <end position="447"/>
    </location>
</feature>
<dbReference type="PANTHER" id="PTHR42998:SF1">
    <property type="entry name" value="TYPE I RESTRICTION ENZYME HINDI METHYLASE SUBUNIT"/>
    <property type="match status" value="1"/>
</dbReference>
<keyword evidence="6" id="KW-1185">Reference proteome</keyword>
<dbReference type="Pfam" id="PF02384">
    <property type="entry name" value="N6_Mtase"/>
    <property type="match status" value="1"/>
</dbReference>
<name>A0A1M4TC96_9BACT</name>
<dbReference type="Gene3D" id="3.40.50.150">
    <property type="entry name" value="Vaccinia Virus protein VP39"/>
    <property type="match status" value="1"/>
</dbReference>
<dbReference type="STRING" id="1302690.BUE76_01445"/>
<dbReference type="InterPro" id="IPR044946">
    <property type="entry name" value="Restrct_endonuc_typeI_TRD_sf"/>
</dbReference>
<gene>
    <name evidence="5" type="ORF">SAMN05444008_101378</name>
</gene>
<dbReference type="InterPro" id="IPR003356">
    <property type="entry name" value="DNA_methylase_A-5"/>
</dbReference>
<evidence type="ECO:0000313" key="5">
    <source>
        <dbReference type="EMBL" id="SHE42005.1"/>
    </source>
</evidence>
<dbReference type="SUPFAM" id="SSF55874">
    <property type="entry name" value="ATPase domain of HSP90 chaperone/DNA topoisomerase II/histidine kinase"/>
    <property type="match status" value="1"/>
</dbReference>
<dbReference type="GO" id="GO:0008170">
    <property type="term" value="F:N-methyltransferase activity"/>
    <property type="evidence" value="ECO:0007669"/>
    <property type="project" value="InterPro"/>
</dbReference>
<dbReference type="CDD" id="cd16961">
    <property type="entry name" value="RMtype1_S_TRD-CR_like"/>
    <property type="match status" value="1"/>
</dbReference>
<dbReference type="InterPro" id="IPR029063">
    <property type="entry name" value="SAM-dependent_MTases_sf"/>
</dbReference>
<proteinExistence type="inferred from homology"/>
<keyword evidence="3" id="KW-0238">DNA-binding</keyword>
<dbReference type="RefSeq" id="WP_073039372.1">
    <property type="nucleotide sequence ID" value="NZ_FQUO01000001.1"/>
</dbReference>
<dbReference type="InterPro" id="IPR036890">
    <property type="entry name" value="HATPase_C_sf"/>
</dbReference>
<dbReference type="Gene3D" id="3.30.565.10">
    <property type="entry name" value="Histidine kinase-like ATPase, C-terminal domain"/>
    <property type="match status" value="1"/>
</dbReference>
<dbReference type="SUPFAM" id="SSF116734">
    <property type="entry name" value="DNA methylase specificity domain"/>
    <property type="match status" value="1"/>
</dbReference>
<keyword evidence="5" id="KW-0808">Transferase</keyword>
<dbReference type="AlphaFoldDB" id="A0A1M4TC96"/>
<dbReference type="GO" id="GO:0009307">
    <property type="term" value="P:DNA restriction-modification system"/>
    <property type="evidence" value="ECO:0007669"/>
    <property type="project" value="UniProtKB-KW"/>
</dbReference>
<keyword evidence="5" id="KW-0489">Methyltransferase</keyword>
<dbReference type="EMBL" id="FQUO01000001">
    <property type="protein sequence ID" value="SHE42005.1"/>
    <property type="molecule type" value="Genomic_DNA"/>
</dbReference>
<keyword evidence="2" id="KW-0680">Restriction system</keyword>
<dbReference type="PANTHER" id="PTHR42998">
    <property type="entry name" value="TYPE I RESTRICTION ENZYME HINDVIIP M PROTEIN-RELATED"/>
    <property type="match status" value="1"/>
</dbReference>
<dbReference type="InterPro" id="IPR052916">
    <property type="entry name" value="Type-I_RE_MTase_Subunit"/>
</dbReference>